<proteinExistence type="predicted"/>
<name>A0A179GI00_PURLI</name>
<dbReference type="AlphaFoldDB" id="A0A179GI00"/>
<comment type="caution">
    <text evidence="2">The sequence shown here is derived from an EMBL/GenBank/DDBJ whole genome shotgun (WGS) entry which is preliminary data.</text>
</comment>
<feature type="region of interest" description="Disordered" evidence="1">
    <location>
        <begin position="1"/>
        <end position="40"/>
    </location>
</feature>
<organism evidence="2 3">
    <name type="scientific">Purpureocillium lilacinum</name>
    <name type="common">Paecilomyces lilacinus</name>
    <dbReference type="NCBI Taxonomy" id="33203"/>
    <lineage>
        <taxon>Eukaryota</taxon>
        <taxon>Fungi</taxon>
        <taxon>Dikarya</taxon>
        <taxon>Ascomycota</taxon>
        <taxon>Pezizomycotina</taxon>
        <taxon>Sordariomycetes</taxon>
        <taxon>Hypocreomycetidae</taxon>
        <taxon>Hypocreales</taxon>
        <taxon>Ophiocordycipitaceae</taxon>
        <taxon>Purpureocillium</taxon>
    </lineage>
</organism>
<evidence type="ECO:0000313" key="3">
    <source>
        <dbReference type="Proteomes" id="UP000078240"/>
    </source>
</evidence>
<evidence type="ECO:0000256" key="1">
    <source>
        <dbReference type="SAM" id="MobiDB-lite"/>
    </source>
</evidence>
<dbReference type="Proteomes" id="UP000078240">
    <property type="component" value="Unassembled WGS sequence"/>
</dbReference>
<evidence type="ECO:0000313" key="2">
    <source>
        <dbReference type="EMBL" id="OAQ77504.1"/>
    </source>
</evidence>
<dbReference type="EMBL" id="LSBH01000006">
    <property type="protein sequence ID" value="OAQ77504.1"/>
    <property type="molecule type" value="Genomic_DNA"/>
</dbReference>
<feature type="compositionally biased region" description="Low complexity" evidence="1">
    <location>
        <begin position="23"/>
        <end position="36"/>
    </location>
</feature>
<gene>
    <name evidence="2" type="ORF">VFPBJ_07976</name>
</gene>
<sequence length="165" mass="18114">MGRKPGSCWRGEPRPARKPCIPSPASASASLPAMPAKHGMQGQKSKVTLQAFLLSHGSRLGMICWSVQFFPRRPMARCCGFQVCQRCSVYTYVDYPGLHAHAGQNHRHKLQAIPPASFFATHFCFFGHAANARRCLAPGVVPPTHRGKSRCTATVRAFKRLLASV</sequence>
<protein>
    <submittedName>
        <fullName evidence="2">Uncharacterized protein</fullName>
    </submittedName>
</protein>
<reference evidence="2 3" key="1">
    <citation type="submission" date="2016-01" db="EMBL/GenBank/DDBJ databases">
        <title>Biosynthesis of antibiotic leucinostatins and their inhibition on Phytophthora in bio-control Purpureocillium lilacinum.</title>
        <authorList>
            <person name="Wang G."/>
            <person name="Liu Z."/>
            <person name="Lin R."/>
            <person name="Li E."/>
            <person name="Mao Z."/>
            <person name="Ling J."/>
            <person name="Yin W."/>
            <person name="Xie B."/>
        </authorList>
    </citation>
    <scope>NUCLEOTIDE SEQUENCE [LARGE SCALE GENOMIC DNA]</scope>
    <source>
        <strain evidence="2">PLBJ-1</strain>
    </source>
</reference>
<accession>A0A179GI00</accession>